<keyword evidence="15" id="KW-1185">Reference proteome</keyword>
<dbReference type="PANTHER" id="PTHR13551:SF1">
    <property type="entry name" value="MEMBRANE PROTEIN BRI3"/>
    <property type="match status" value="1"/>
</dbReference>
<dbReference type="EMBL" id="LJIJ01000664">
    <property type="protein sequence ID" value="ODM95487.1"/>
    <property type="molecule type" value="Genomic_DNA"/>
</dbReference>
<feature type="compositionally biased region" description="Polar residues" evidence="12">
    <location>
        <begin position="63"/>
        <end position="82"/>
    </location>
</feature>
<reference evidence="14 15" key="1">
    <citation type="journal article" date="2016" name="Genome Biol. Evol.">
        <title>Gene Family Evolution Reflects Adaptation to Soil Environmental Stressors in the Genome of the Collembolan Orchesella cincta.</title>
        <authorList>
            <person name="Faddeeva-Vakhrusheva A."/>
            <person name="Derks M.F."/>
            <person name="Anvar S.Y."/>
            <person name="Agamennone V."/>
            <person name="Suring W."/>
            <person name="Smit S."/>
            <person name="van Straalen N.M."/>
            <person name="Roelofs D."/>
        </authorList>
    </citation>
    <scope>NUCLEOTIDE SEQUENCE [LARGE SCALE GENOMIC DNA]</scope>
    <source>
        <tissue evidence="14">Mixed pool</tissue>
    </source>
</reference>
<feature type="compositionally biased region" description="Pro residues" evidence="12">
    <location>
        <begin position="1"/>
        <end position="13"/>
    </location>
</feature>
<keyword evidence="8" id="KW-0458">Lysosome</keyword>
<evidence type="ECO:0000256" key="13">
    <source>
        <dbReference type="SAM" id="Phobius"/>
    </source>
</evidence>
<dbReference type="InterPro" id="IPR019317">
    <property type="entry name" value="BRI3"/>
</dbReference>
<evidence type="ECO:0000256" key="6">
    <source>
        <dbReference type="ARBA" id="ARBA00022989"/>
    </source>
</evidence>
<evidence type="ECO:0000256" key="12">
    <source>
        <dbReference type="SAM" id="MobiDB-lite"/>
    </source>
</evidence>
<evidence type="ECO:0000256" key="9">
    <source>
        <dbReference type="ARBA" id="ARBA00035284"/>
    </source>
</evidence>
<proteinExistence type="inferred from homology"/>
<dbReference type="Pfam" id="PF10164">
    <property type="entry name" value="BRI3"/>
    <property type="match status" value="1"/>
</dbReference>
<dbReference type="PANTHER" id="PTHR13551">
    <property type="entry name" value="BRAIN PROTEIN I3"/>
    <property type="match status" value="1"/>
</dbReference>
<dbReference type="GO" id="GO:0048471">
    <property type="term" value="C:perinuclear region of cytoplasm"/>
    <property type="evidence" value="ECO:0007669"/>
    <property type="project" value="UniProtKB-SubCell"/>
</dbReference>
<evidence type="ECO:0000256" key="11">
    <source>
        <dbReference type="ARBA" id="ARBA00046593"/>
    </source>
</evidence>
<evidence type="ECO:0000256" key="2">
    <source>
        <dbReference type="ARBA" id="ARBA00004556"/>
    </source>
</evidence>
<feature type="transmembrane region" description="Helical" evidence="13">
    <location>
        <begin position="123"/>
        <end position="141"/>
    </location>
</feature>
<evidence type="ECO:0000256" key="1">
    <source>
        <dbReference type="ARBA" id="ARBA00004155"/>
    </source>
</evidence>
<dbReference type="GO" id="GO:0005765">
    <property type="term" value="C:lysosomal membrane"/>
    <property type="evidence" value="ECO:0007669"/>
    <property type="project" value="UniProtKB-SubCell"/>
</dbReference>
<evidence type="ECO:0000256" key="5">
    <source>
        <dbReference type="ARBA" id="ARBA00022692"/>
    </source>
</evidence>
<sequence>MDQDPRSPPPPYAPSSEYGKPPPYFEQPSRTESTVLVGAPPPPGQAGVWQPTITPGQPGVYQPNWQPPSQHAYPQQQQPARPTVITVHTSPAYQPQQGTVLVMGNCPSCRVGNLQNQFDICGVLIAILFFPIGILCCLCMMERRCSHCRARF</sequence>
<keyword evidence="6 13" id="KW-1133">Transmembrane helix</keyword>
<evidence type="ECO:0000256" key="4">
    <source>
        <dbReference type="ARBA" id="ARBA00022490"/>
    </source>
</evidence>
<feature type="region of interest" description="Disordered" evidence="12">
    <location>
        <begin position="1"/>
        <end position="82"/>
    </location>
</feature>
<comment type="similarity">
    <text evidence="3">Belongs to the BRI3 family.</text>
</comment>
<evidence type="ECO:0000313" key="15">
    <source>
        <dbReference type="Proteomes" id="UP000094527"/>
    </source>
</evidence>
<evidence type="ECO:0000313" key="14">
    <source>
        <dbReference type="EMBL" id="ODM95487.1"/>
    </source>
</evidence>
<dbReference type="OMA" id="CHAGVIT"/>
<gene>
    <name evidence="14" type="ORF">Ocin01_11189</name>
</gene>
<organism evidence="14 15">
    <name type="scientific">Orchesella cincta</name>
    <name type="common">Springtail</name>
    <name type="synonym">Podura cincta</name>
    <dbReference type="NCBI Taxonomy" id="48709"/>
    <lineage>
        <taxon>Eukaryota</taxon>
        <taxon>Metazoa</taxon>
        <taxon>Ecdysozoa</taxon>
        <taxon>Arthropoda</taxon>
        <taxon>Hexapoda</taxon>
        <taxon>Collembola</taxon>
        <taxon>Entomobryomorpha</taxon>
        <taxon>Entomobryoidea</taxon>
        <taxon>Orchesellidae</taxon>
        <taxon>Orchesellinae</taxon>
        <taxon>Orchesella</taxon>
    </lineage>
</organism>
<keyword evidence="5 13" id="KW-0812">Transmembrane</keyword>
<dbReference type="Proteomes" id="UP000094527">
    <property type="component" value="Unassembled WGS sequence"/>
</dbReference>
<evidence type="ECO:0000256" key="8">
    <source>
        <dbReference type="ARBA" id="ARBA00023228"/>
    </source>
</evidence>
<keyword evidence="4" id="KW-0963">Cytoplasm</keyword>
<comment type="caution">
    <text evidence="14">The sequence shown here is derived from an EMBL/GenBank/DDBJ whole genome shotgun (WGS) entry which is preliminary data.</text>
</comment>
<protein>
    <recommendedName>
        <fullName evidence="9">Membrane protein BRI3</fullName>
    </recommendedName>
    <alternativeName>
        <fullName evidence="10">Brain protein I3</fullName>
    </alternativeName>
</protein>
<evidence type="ECO:0000256" key="3">
    <source>
        <dbReference type="ARBA" id="ARBA00008090"/>
    </source>
</evidence>
<keyword evidence="7 13" id="KW-0472">Membrane</keyword>
<comment type="subcellular location">
    <subcellularLocation>
        <location evidence="2">Cytoplasm</location>
        <location evidence="2">Perinuclear region</location>
    </subcellularLocation>
    <subcellularLocation>
        <location evidence="1">Lysosome membrane</location>
        <topology evidence="1">Multi-pass membrane protein</topology>
    </subcellularLocation>
</comment>
<name>A0A1D2MQX9_ORCCI</name>
<dbReference type="AlphaFoldDB" id="A0A1D2MQX9"/>
<accession>A0A1D2MQX9</accession>
<dbReference type="OrthoDB" id="2564984at2759"/>
<evidence type="ECO:0000256" key="10">
    <source>
        <dbReference type="ARBA" id="ARBA00035449"/>
    </source>
</evidence>
<evidence type="ECO:0000256" key="7">
    <source>
        <dbReference type="ARBA" id="ARBA00023136"/>
    </source>
</evidence>
<comment type="subunit">
    <text evidence="11">Interacts with BRI3BP. Interacts with MGAT1 and IFITM3.</text>
</comment>